<evidence type="ECO:0000259" key="7">
    <source>
        <dbReference type="Pfam" id="PF03176"/>
    </source>
</evidence>
<proteinExistence type="predicted"/>
<feature type="transmembrane region" description="Helical" evidence="6">
    <location>
        <begin position="757"/>
        <end position="775"/>
    </location>
</feature>
<reference evidence="8 9" key="1">
    <citation type="submission" date="2018-11" db="EMBL/GenBank/DDBJ databases">
        <title>Complete Genome Sequence of Vbrio mediterranei 117-T6: a Potential Pathogen Bacteria Isolated from the Conchocelis of Pyropia.</title>
        <authorList>
            <person name="Liu Q."/>
        </authorList>
    </citation>
    <scope>NUCLEOTIDE SEQUENCE [LARGE SCALE GENOMIC DNA]</scope>
    <source>
        <strain evidence="8 9">117-T6</strain>
    </source>
</reference>
<keyword evidence="4 6" id="KW-1133">Transmembrane helix</keyword>
<sequence>MLQLTFVSNLTVNRFISHILRFPKLTLFLVLSLTALCAWYGQQHFKMNADLSSLVKQEGQWVENLATLDRTFPDTGNVVLLITSISDPQLKQHVDDLSDALAKEALFKDVFAPSSLSWFEQYSLGFFSDTEFQRLLETAQDEIAPAAQAARSRNINQYFGSLDKQDQASLGPLLSAIDSKVVDWQQLLKTNIELPKAFAITIVAQPNETVKEPNRAIIETIHRVIESQNLPNDIKVQITGQAALDFDEIADANNSITIAGSASLLGLVLILAIGIRSLRVILACYVTVLVGLVWTFAAGLFVVGSYNTISIVFMVMFIGLAVDFSIHLCLHIHELRTRGDSNVTSLKEAAAHSIRPLTLCALSSALGFLSFYPTSYTGLGELGIISALGMILGLAATFIIIPLFFTLFGYPTVKHQVDTHRFVWFGKKLNENKKLVVAASCLLAVGMGYGATQFKFDFSTLVLKNPNSESVAGLNALQQHGLGSSYQLYAIAKDQQEAQQWKKRLLNQTSVQDVTIASDFIPNNIEQRYSQLNNAINAQSVDEPMDYAEFRQSALSKHWVDAEKLPTNIDTQKVTMDLFENLSSLANNPEAKLVAPTVSQLPKSLQQRYIANSGEWLVAVTPKGDMTNVHELEQFISQVKKIASNATGRAVAEQEVGSIIVQAFQAAILMSVFGIALILIWTVDKKRDVILIFIPLGLAAITTLGMMHWFNLSMNMANIIVIPLIFGLGVDNGIHIVKRFRAVRNIDAFFKTSTPKASLISCLTTLATFGALIVVEHRGMHSIGLVLTIALSCILVFSLVLLPVLLELTKKKAT</sequence>
<dbReference type="PANTHER" id="PTHR33406">
    <property type="entry name" value="MEMBRANE PROTEIN MJ1562-RELATED"/>
    <property type="match status" value="1"/>
</dbReference>
<feature type="transmembrane region" description="Helical" evidence="6">
    <location>
        <begin position="353"/>
        <end position="372"/>
    </location>
</feature>
<feature type="transmembrane region" description="Helical" evidence="6">
    <location>
        <begin position="663"/>
        <end position="683"/>
    </location>
</feature>
<dbReference type="PANTHER" id="PTHR33406:SF13">
    <property type="entry name" value="MEMBRANE PROTEIN YDFJ"/>
    <property type="match status" value="1"/>
</dbReference>
<keyword evidence="5 6" id="KW-0472">Membrane</keyword>
<comment type="subcellular location">
    <subcellularLocation>
        <location evidence="1">Cell membrane</location>
        <topology evidence="1">Multi-pass membrane protein</topology>
    </subcellularLocation>
</comment>
<keyword evidence="3 6" id="KW-0812">Transmembrane</keyword>
<dbReference type="Proteomes" id="UP000279760">
    <property type="component" value="Chromosome 1"/>
</dbReference>
<organism evidence="8 9">
    <name type="scientific">Vibrio mediterranei</name>
    <dbReference type="NCBI Taxonomy" id="689"/>
    <lineage>
        <taxon>Bacteria</taxon>
        <taxon>Pseudomonadati</taxon>
        <taxon>Pseudomonadota</taxon>
        <taxon>Gammaproteobacteria</taxon>
        <taxon>Vibrionales</taxon>
        <taxon>Vibrionaceae</taxon>
        <taxon>Vibrio</taxon>
    </lineage>
</organism>
<evidence type="ECO:0000313" key="9">
    <source>
        <dbReference type="Proteomes" id="UP000279760"/>
    </source>
</evidence>
<evidence type="ECO:0000256" key="4">
    <source>
        <dbReference type="ARBA" id="ARBA00022989"/>
    </source>
</evidence>
<dbReference type="InterPro" id="IPR050545">
    <property type="entry name" value="Mycobact_MmpL"/>
</dbReference>
<evidence type="ECO:0000256" key="2">
    <source>
        <dbReference type="ARBA" id="ARBA00022475"/>
    </source>
</evidence>
<dbReference type="EMBL" id="CP033577">
    <property type="protein sequence ID" value="AYV20357.1"/>
    <property type="molecule type" value="Genomic_DNA"/>
</dbReference>
<evidence type="ECO:0000256" key="3">
    <source>
        <dbReference type="ARBA" id="ARBA00022692"/>
    </source>
</evidence>
<feature type="transmembrane region" description="Helical" evidence="6">
    <location>
        <begin position="690"/>
        <end position="710"/>
    </location>
</feature>
<dbReference type="SUPFAM" id="SSF82866">
    <property type="entry name" value="Multidrug efflux transporter AcrB transmembrane domain"/>
    <property type="match status" value="2"/>
</dbReference>
<gene>
    <name evidence="8" type="ORF">ECB94_03150</name>
</gene>
<dbReference type="Gene3D" id="1.20.1640.10">
    <property type="entry name" value="Multidrug efflux transporter AcrB transmembrane domain"/>
    <property type="match status" value="2"/>
</dbReference>
<name>A0A3G4V6E3_9VIBR</name>
<feature type="transmembrane region" description="Helical" evidence="6">
    <location>
        <begin position="434"/>
        <end position="451"/>
    </location>
</feature>
<feature type="transmembrane region" description="Helical" evidence="6">
    <location>
        <begin position="384"/>
        <end position="413"/>
    </location>
</feature>
<evidence type="ECO:0000313" key="8">
    <source>
        <dbReference type="EMBL" id="AYV20357.1"/>
    </source>
</evidence>
<accession>A0A3G4V6E3</accession>
<feature type="transmembrane region" description="Helical" evidence="6">
    <location>
        <begin position="781"/>
        <end position="806"/>
    </location>
</feature>
<protein>
    <recommendedName>
        <fullName evidence="7">Membrane transport protein MMPL domain-containing protein</fullName>
    </recommendedName>
</protein>
<keyword evidence="2" id="KW-1003">Cell membrane</keyword>
<dbReference type="GO" id="GO:0005886">
    <property type="term" value="C:plasma membrane"/>
    <property type="evidence" value="ECO:0007669"/>
    <property type="project" value="UniProtKB-SubCell"/>
</dbReference>
<feature type="domain" description="Membrane transport protein MMPL" evidence="7">
    <location>
        <begin position="626"/>
        <end position="809"/>
    </location>
</feature>
<evidence type="ECO:0000256" key="1">
    <source>
        <dbReference type="ARBA" id="ARBA00004651"/>
    </source>
</evidence>
<feature type="transmembrane region" description="Helical" evidence="6">
    <location>
        <begin position="282"/>
        <end position="303"/>
    </location>
</feature>
<dbReference type="AlphaFoldDB" id="A0A3G4V6E3"/>
<feature type="domain" description="Membrane transport protein MMPL" evidence="7">
    <location>
        <begin position="214"/>
        <end position="424"/>
    </location>
</feature>
<evidence type="ECO:0000256" key="6">
    <source>
        <dbReference type="SAM" id="Phobius"/>
    </source>
</evidence>
<feature type="transmembrane region" description="Helical" evidence="6">
    <location>
        <begin position="716"/>
        <end position="737"/>
    </location>
</feature>
<feature type="transmembrane region" description="Helical" evidence="6">
    <location>
        <begin position="256"/>
        <end position="275"/>
    </location>
</feature>
<dbReference type="InterPro" id="IPR004869">
    <property type="entry name" value="MMPL_dom"/>
</dbReference>
<evidence type="ECO:0000256" key="5">
    <source>
        <dbReference type="ARBA" id="ARBA00023136"/>
    </source>
</evidence>
<dbReference type="Pfam" id="PF03176">
    <property type="entry name" value="MMPL"/>
    <property type="match status" value="2"/>
</dbReference>
<feature type="transmembrane region" description="Helical" evidence="6">
    <location>
        <begin position="309"/>
        <end position="332"/>
    </location>
</feature>